<dbReference type="InterPro" id="IPR019786">
    <property type="entry name" value="Zinc_finger_PHD-type_CS"/>
</dbReference>
<feature type="compositionally biased region" description="Basic and acidic residues" evidence="10">
    <location>
        <begin position="750"/>
        <end position="769"/>
    </location>
</feature>
<comment type="catalytic activity">
    <reaction evidence="6">
        <text>1-O-hexadecyl-2-acetyl-sn-glycero-3-phosphate + H2O = 1-O-hexadecyl-sn-glycero-3-phosphate + acetate + H(+)</text>
        <dbReference type="Rhea" id="RHEA:41704"/>
        <dbReference type="ChEBI" id="CHEBI:15377"/>
        <dbReference type="ChEBI" id="CHEBI:15378"/>
        <dbReference type="ChEBI" id="CHEBI:30089"/>
        <dbReference type="ChEBI" id="CHEBI:77580"/>
        <dbReference type="ChEBI" id="CHEBI:78385"/>
    </reaction>
    <physiologicalReaction direction="left-to-right" evidence="6">
        <dbReference type="Rhea" id="RHEA:41705"/>
    </physiologicalReaction>
</comment>
<dbReference type="AlphaFoldDB" id="A0A8J9ZXR3"/>
<feature type="region of interest" description="Disordered" evidence="10">
    <location>
        <begin position="292"/>
        <end position="314"/>
    </location>
</feature>
<dbReference type="OrthoDB" id="10072345at2759"/>
<evidence type="ECO:0000256" key="1">
    <source>
        <dbReference type="ARBA" id="ARBA00013201"/>
    </source>
</evidence>
<feature type="compositionally biased region" description="Low complexity" evidence="10">
    <location>
        <begin position="302"/>
        <end position="313"/>
    </location>
</feature>
<dbReference type="Gene3D" id="3.40.50.1110">
    <property type="entry name" value="SGNH hydrolase"/>
    <property type="match status" value="1"/>
</dbReference>
<dbReference type="InterPro" id="IPR036514">
    <property type="entry name" value="SGNH_hydro_sf"/>
</dbReference>
<evidence type="ECO:0000256" key="8">
    <source>
        <dbReference type="PROSITE-ProRule" id="PRU00146"/>
    </source>
</evidence>
<evidence type="ECO:0000256" key="7">
    <source>
        <dbReference type="ARBA" id="ARBA00048078"/>
    </source>
</evidence>
<keyword evidence="4" id="KW-0862">Zinc</keyword>
<dbReference type="CDD" id="cd15517">
    <property type="entry name" value="PHD_TCF19_like"/>
    <property type="match status" value="1"/>
</dbReference>
<dbReference type="SUPFAM" id="SSF57903">
    <property type="entry name" value="FYVE/PHD zinc finger"/>
    <property type="match status" value="1"/>
</dbReference>
<evidence type="ECO:0000256" key="4">
    <source>
        <dbReference type="ARBA" id="ARBA00022833"/>
    </source>
</evidence>
<keyword evidence="13" id="KW-1185">Reference proteome</keyword>
<dbReference type="InterPro" id="IPR001965">
    <property type="entry name" value="Znf_PHD"/>
</dbReference>
<dbReference type="EMBL" id="OV696690">
    <property type="protein sequence ID" value="CAH1264787.1"/>
    <property type="molecule type" value="Genomic_DNA"/>
</dbReference>
<dbReference type="InterPro" id="IPR051532">
    <property type="entry name" value="Ester_Hydrolysis_Enzymes"/>
</dbReference>
<evidence type="ECO:0000256" key="9">
    <source>
        <dbReference type="SAM" id="Coils"/>
    </source>
</evidence>
<keyword evidence="9" id="KW-0175">Coiled coil</keyword>
<comment type="catalytic activity">
    <reaction evidence="5">
        <text>1-O-hexadecyl-2-acetyl-sn-glycero-3-phosphocholine + H2O = 1-O-hexadecyl-sn-glycero-3-phosphocholine + acetate + H(+)</text>
        <dbReference type="Rhea" id="RHEA:40479"/>
        <dbReference type="ChEBI" id="CHEBI:15377"/>
        <dbReference type="ChEBI" id="CHEBI:15378"/>
        <dbReference type="ChEBI" id="CHEBI:30089"/>
        <dbReference type="ChEBI" id="CHEBI:44811"/>
        <dbReference type="ChEBI" id="CHEBI:64496"/>
    </reaction>
    <physiologicalReaction direction="left-to-right" evidence="5">
        <dbReference type="Rhea" id="RHEA:40480"/>
    </physiologicalReaction>
</comment>
<evidence type="ECO:0000256" key="5">
    <source>
        <dbReference type="ARBA" id="ARBA00023721"/>
    </source>
</evidence>
<feature type="region of interest" description="Disordered" evidence="10">
    <location>
        <begin position="852"/>
        <end position="882"/>
    </location>
</feature>
<dbReference type="EC" id="3.1.1.47" evidence="1"/>
<evidence type="ECO:0000256" key="2">
    <source>
        <dbReference type="ARBA" id="ARBA00022723"/>
    </source>
</evidence>
<dbReference type="GO" id="GO:0003847">
    <property type="term" value="F:1-alkyl-2-acetylglycerophosphocholine esterase activity"/>
    <property type="evidence" value="ECO:0007669"/>
    <property type="project" value="UniProtKB-EC"/>
</dbReference>
<dbReference type="GO" id="GO:0008270">
    <property type="term" value="F:zinc ion binding"/>
    <property type="evidence" value="ECO:0007669"/>
    <property type="project" value="UniProtKB-KW"/>
</dbReference>
<feature type="region of interest" description="Disordered" evidence="10">
    <location>
        <begin position="691"/>
        <end position="774"/>
    </location>
</feature>
<evidence type="ECO:0000256" key="10">
    <source>
        <dbReference type="SAM" id="MobiDB-lite"/>
    </source>
</evidence>
<evidence type="ECO:0000259" key="11">
    <source>
        <dbReference type="PROSITE" id="PS50016"/>
    </source>
</evidence>
<sequence length="882" mass="99017">MAAASSPQDNETGHPIFALFQLPETTAYEEVYGAYSDFVQEYVKEQEYVKTLKVTERKSYRFKTSRKQFLEVSAAFLSYMEKNQTGLSDRSHVADRHSVTHNSCSLTVHVPKDTIESWKTVCEAYYNVKGNDLGQHGVHYSAMYKCADPLFGGEFGSIHITVYDTCKLHIQGDSYVLWLCSHYDILHAMVMSNKVDQPLNSEQYLQEQRNIVCPYTQDGDDITKCAVCNKVESEGDHFVGCNDCPSWTHFDCTGLDEDTKSLLKHTDEVYHCINCQIPRDAISIEQRKATQTHVTPPPAPITPTAADNGAGNHANHRECMTEERLPSNCEKMEKLQTALLELETSLASLKIQSNAFETNVSNQLDTIFKALPTDPNTTSAKYDAEIRKLREENNRLRNRVQHLEDLTTSLQSKSSDIQKNMSEVKTSQGSLKVKVANMKDAILDKVTSTISDQLPSNQNTVLEYAVATSNRFEALQGSPSQLSSSTTDLETDPKALIQSITNTRAHTNPRPQHSTQKSKRVVIIGDSNAKKLKPGLLSPTADVPRPYWAPTLPATLSALETISKETSPPSTVVLHVGTNDTVTKSKEEIIDDFDTTISSTQSLFPNADVVISAVPPRRSSRQNPDINENIMAINKHLQDRCQANASFTFVNHAKLWSNDDHNKEMFERDGYHLNADGVRVLAYNIKKQATGPLGLQPRNLANERRHENGSSPPSTPRLQSRRYEHSKGRRTGTAKPNMTRAQHGQQGHAPQRDSRREVVTYDAPERGRQEPPVQGYNQAYQDAPQRTPFMHVPRPLGPYHPSPMYTEWDREWPSLTEAYDGNYSYPRPMWFGLPPPPRYNSRPCEAPPFYNGPYGAPPPYRDSGLYHGSFSRPSNGRPQGSN</sequence>
<dbReference type="Pfam" id="PF13472">
    <property type="entry name" value="Lipase_GDSL_2"/>
    <property type="match status" value="1"/>
</dbReference>
<reference evidence="12" key="1">
    <citation type="submission" date="2022-01" db="EMBL/GenBank/DDBJ databases">
        <authorList>
            <person name="Braso-Vives M."/>
        </authorList>
    </citation>
    <scope>NUCLEOTIDE SEQUENCE</scope>
</reference>
<dbReference type="InterPro" id="IPR013083">
    <property type="entry name" value="Znf_RING/FYVE/PHD"/>
</dbReference>
<accession>A0A8J9ZXR3</accession>
<feature type="compositionally biased region" description="Polar residues" evidence="10">
    <location>
        <begin position="871"/>
        <end position="882"/>
    </location>
</feature>
<dbReference type="Gene3D" id="3.30.40.10">
    <property type="entry name" value="Zinc/RING finger domain, C3HC4 (zinc finger)"/>
    <property type="match status" value="1"/>
</dbReference>
<protein>
    <recommendedName>
        <fullName evidence="1">1-alkyl-2-acetylglycerophosphocholine esterase</fullName>
        <ecNumber evidence="1">3.1.1.47</ecNumber>
    </recommendedName>
</protein>
<proteinExistence type="predicted"/>
<feature type="compositionally biased region" description="Polar residues" evidence="10">
    <location>
        <begin position="709"/>
        <end position="718"/>
    </location>
</feature>
<gene>
    <name evidence="12" type="primary">Hypp3060</name>
    <name evidence="12" type="ORF">BLAG_LOCUS19013</name>
</gene>
<organism evidence="12 13">
    <name type="scientific">Branchiostoma lanceolatum</name>
    <name type="common">Common lancelet</name>
    <name type="synonym">Amphioxus lanceolatum</name>
    <dbReference type="NCBI Taxonomy" id="7740"/>
    <lineage>
        <taxon>Eukaryota</taxon>
        <taxon>Metazoa</taxon>
        <taxon>Chordata</taxon>
        <taxon>Cephalochordata</taxon>
        <taxon>Leptocardii</taxon>
        <taxon>Amphioxiformes</taxon>
        <taxon>Branchiostomatidae</taxon>
        <taxon>Branchiostoma</taxon>
    </lineage>
</organism>
<dbReference type="PANTHER" id="PTHR30383">
    <property type="entry name" value="THIOESTERASE 1/PROTEASE 1/LYSOPHOSPHOLIPASE L1"/>
    <property type="match status" value="1"/>
</dbReference>
<dbReference type="InterPro" id="IPR011011">
    <property type="entry name" value="Znf_FYVE_PHD"/>
</dbReference>
<keyword evidence="3 8" id="KW-0863">Zinc-finger</keyword>
<dbReference type="InterPro" id="IPR013830">
    <property type="entry name" value="SGNH_hydro"/>
</dbReference>
<dbReference type="InterPro" id="IPR019787">
    <property type="entry name" value="Znf_PHD-finger"/>
</dbReference>
<keyword evidence="2" id="KW-0479">Metal-binding</keyword>
<dbReference type="PROSITE" id="PS50016">
    <property type="entry name" value="ZF_PHD_2"/>
    <property type="match status" value="1"/>
</dbReference>
<feature type="compositionally biased region" description="Polar residues" evidence="10">
    <location>
        <begin position="734"/>
        <end position="745"/>
    </location>
</feature>
<dbReference type="PANTHER" id="PTHR30383:SF29">
    <property type="entry name" value="SGNH HYDROLASE-TYPE ESTERASE DOMAIN-CONTAINING PROTEIN"/>
    <property type="match status" value="1"/>
</dbReference>
<dbReference type="SUPFAM" id="SSF52266">
    <property type="entry name" value="SGNH hydrolase"/>
    <property type="match status" value="1"/>
</dbReference>
<dbReference type="Proteomes" id="UP000838412">
    <property type="component" value="Chromosome 5"/>
</dbReference>
<name>A0A8J9ZXR3_BRALA</name>
<evidence type="ECO:0000256" key="6">
    <source>
        <dbReference type="ARBA" id="ARBA00035804"/>
    </source>
</evidence>
<comment type="catalytic activity">
    <reaction evidence="7">
        <text>a 1-O-alkyl-2-acetyl-sn-glycero-3-phosphocholine + H2O = a 1-O-alkyl-sn-glycero-3-phosphocholine + acetate + H(+)</text>
        <dbReference type="Rhea" id="RHEA:17777"/>
        <dbReference type="ChEBI" id="CHEBI:15377"/>
        <dbReference type="ChEBI" id="CHEBI:15378"/>
        <dbReference type="ChEBI" id="CHEBI:30089"/>
        <dbReference type="ChEBI" id="CHEBI:30909"/>
        <dbReference type="ChEBI" id="CHEBI:36707"/>
        <dbReference type="EC" id="3.1.1.47"/>
    </reaction>
    <physiologicalReaction direction="left-to-right" evidence="7">
        <dbReference type="Rhea" id="RHEA:17778"/>
    </physiologicalReaction>
</comment>
<evidence type="ECO:0000313" key="12">
    <source>
        <dbReference type="EMBL" id="CAH1264787.1"/>
    </source>
</evidence>
<evidence type="ECO:0000313" key="13">
    <source>
        <dbReference type="Proteomes" id="UP000838412"/>
    </source>
</evidence>
<feature type="coiled-coil region" evidence="9">
    <location>
        <begin position="379"/>
        <end position="413"/>
    </location>
</feature>
<evidence type="ECO:0000256" key="3">
    <source>
        <dbReference type="ARBA" id="ARBA00022771"/>
    </source>
</evidence>
<dbReference type="PROSITE" id="PS01359">
    <property type="entry name" value="ZF_PHD_1"/>
    <property type="match status" value="1"/>
</dbReference>
<dbReference type="Pfam" id="PF00628">
    <property type="entry name" value="PHD"/>
    <property type="match status" value="1"/>
</dbReference>
<feature type="domain" description="PHD-type" evidence="11">
    <location>
        <begin position="222"/>
        <end position="278"/>
    </location>
</feature>
<dbReference type="SMART" id="SM00249">
    <property type="entry name" value="PHD"/>
    <property type="match status" value="1"/>
</dbReference>